<feature type="region of interest" description="Disordered" evidence="1">
    <location>
        <begin position="1"/>
        <end position="60"/>
    </location>
</feature>
<comment type="caution">
    <text evidence="2">The sequence shown here is derived from an EMBL/GenBank/DDBJ whole genome shotgun (WGS) entry which is preliminary data.</text>
</comment>
<accession>A0A8H7DU01</accession>
<organism evidence="2 3">
    <name type="scientific">Pleurotus ostreatus</name>
    <name type="common">Oyster mushroom</name>
    <name type="synonym">White-rot fungus</name>
    <dbReference type="NCBI Taxonomy" id="5322"/>
    <lineage>
        <taxon>Eukaryota</taxon>
        <taxon>Fungi</taxon>
        <taxon>Dikarya</taxon>
        <taxon>Basidiomycota</taxon>
        <taxon>Agaricomycotina</taxon>
        <taxon>Agaricomycetes</taxon>
        <taxon>Agaricomycetidae</taxon>
        <taxon>Agaricales</taxon>
        <taxon>Pleurotineae</taxon>
        <taxon>Pleurotaceae</taxon>
        <taxon>Pleurotus</taxon>
    </lineage>
</organism>
<dbReference type="AlphaFoldDB" id="A0A8H7DU01"/>
<keyword evidence="3" id="KW-1185">Reference proteome</keyword>
<feature type="compositionally biased region" description="Acidic residues" evidence="1">
    <location>
        <begin position="330"/>
        <end position="346"/>
    </location>
</feature>
<dbReference type="RefSeq" id="XP_036631902.1">
    <property type="nucleotide sequence ID" value="XM_036775883.1"/>
</dbReference>
<dbReference type="Gene3D" id="3.80.10.10">
    <property type="entry name" value="Ribonuclease Inhibitor"/>
    <property type="match status" value="1"/>
</dbReference>
<dbReference type="EMBL" id="JACETU010000004">
    <property type="protein sequence ID" value="KAF7430624.1"/>
    <property type="molecule type" value="Genomic_DNA"/>
</dbReference>
<dbReference type="VEuPathDB" id="FungiDB:PC9H_006333"/>
<feature type="compositionally biased region" description="Acidic residues" evidence="1">
    <location>
        <begin position="194"/>
        <end position="264"/>
    </location>
</feature>
<feature type="region of interest" description="Disordered" evidence="1">
    <location>
        <begin position="327"/>
        <end position="357"/>
    </location>
</feature>
<dbReference type="InterPro" id="IPR018465">
    <property type="entry name" value="Scm3/HJURP"/>
</dbReference>
<protein>
    <recommendedName>
        <fullName evidence="4">F-box domain-containing protein</fullName>
    </recommendedName>
</protein>
<dbReference type="OrthoDB" id="3033739at2759"/>
<proteinExistence type="predicted"/>
<dbReference type="GO" id="GO:0005634">
    <property type="term" value="C:nucleus"/>
    <property type="evidence" value="ECO:0007669"/>
    <property type="project" value="InterPro"/>
</dbReference>
<evidence type="ECO:0000313" key="3">
    <source>
        <dbReference type="Proteomes" id="UP000623687"/>
    </source>
</evidence>
<dbReference type="Pfam" id="PF10384">
    <property type="entry name" value="Scm3"/>
    <property type="match status" value="1"/>
</dbReference>
<feature type="region of interest" description="Disordered" evidence="1">
    <location>
        <begin position="135"/>
        <end position="304"/>
    </location>
</feature>
<dbReference type="GeneID" id="59376151"/>
<dbReference type="GO" id="GO:0046982">
    <property type="term" value="F:protein heterodimerization activity"/>
    <property type="evidence" value="ECO:0007669"/>
    <property type="project" value="InterPro"/>
</dbReference>
<name>A0A8H7DU01_PLEOS</name>
<feature type="compositionally biased region" description="Polar residues" evidence="1">
    <location>
        <begin position="268"/>
        <end position="294"/>
    </location>
</feature>
<feature type="compositionally biased region" description="Basic and acidic residues" evidence="1">
    <location>
        <begin position="151"/>
        <end position="169"/>
    </location>
</feature>
<evidence type="ECO:0000256" key="1">
    <source>
        <dbReference type="SAM" id="MobiDB-lite"/>
    </source>
</evidence>
<feature type="compositionally biased region" description="Polar residues" evidence="1">
    <location>
        <begin position="7"/>
        <end position="16"/>
    </location>
</feature>
<dbReference type="Proteomes" id="UP000623687">
    <property type="component" value="Unassembled WGS sequence"/>
</dbReference>
<dbReference type="GO" id="GO:0042393">
    <property type="term" value="F:histone binding"/>
    <property type="evidence" value="ECO:0007669"/>
    <property type="project" value="InterPro"/>
</dbReference>
<dbReference type="InterPro" id="IPR032675">
    <property type="entry name" value="LRR_dom_sf"/>
</dbReference>
<evidence type="ECO:0008006" key="4">
    <source>
        <dbReference type="Google" id="ProtNLM"/>
    </source>
</evidence>
<gene>
    <name evidence="2" type="ORF">PC9H_006333</name>
</gene>
<feature type="compositionally biased region" description="Acidic residues" evidence="1">
    <location>
        <begin position="174"/>
        <end position="186"/>
    </location>
</feature>
<dbReference type="InterPro" id="IPR009072">
    <property type="entry name" value="Histone-fold"/>
</dbReference>
<dbReference type="Gene3D" id="1.10.20.10">
    <property type="entry name" value="Histone, subunit A"/>
    <property type="match status" value="1"/>
</dbReference>
<evidence type="ECO:0000313" key="2">
    <source>
        <dbReference type="EMBL" id="KAF7430624.1"/>
    </source>
</evidence>
<sequence>MRESTTDSEITLSGSLDSYFPTPYRLSDGPSPRKRPRTASRTPSRPPSRGPSSTPSEVNYAREESTLRLFDAWASIAERYSRPLGEDDEVDLRTGNVIKDRGFLRSTPRVAFGAFIPDEQEEPDEDDFDELDAFGEGRRIGGWSVPPVRTTDPEDARELEEFLEAERASKIYGVEEDEEEDHEEDVSDGHGSGEEQEVENEGEEHYDYEEELRDWKEDEDEQEAESVEGEEADYEEEAGDEVQEAEVVENEDGDGEQGEGDEEDHLSRNNAIASTSRLSKPQSTASSRNSATTFRKTDDAYDSDDEFGAYRMDEASAVYRILDHAPTPYVEDDDLDDDLNDDESEYAELPPSSSHGNASKLPLNICKLLTNIIKHLPQRDIAHVVAACKRFLDIGRPILYQSTTLDNTKANYHETFALLAKDSALARQCTNLTLKTNTTGRSWTAWLDHDALAQMSGVRTLVLHGYPFDSAERLHAFEQLIAEHWSSLSVIEAWYDWKYPRFPHVLDNATFNVKGLKRVVWKEKGCFLLQGFNSLIRSSLETLEEIILPSDFDDFGCEAALPFLALRFPKLRVFHIGTSVDPSEVELDEPLVDFLRAHIGITELRVGYSSDDEWATGLSEDRMVGDMLPALSSLDTNVVNAARLMRKGVQSMKTSLRSLSVGHGLVPYPEEDFEVFRTALVSFGGLPALERFSFNPGESMGDHTEELVLRGNLWSMPINAVSDMISSFQGLTRLELPLSLFSNLGQNCQEFAAQCPNLESVVTFRGDIVTVHRDSDGGRVTVSIES</sequence>
<reference evidence="2" key="1">
    <citation type="submission" date="2019-07" db="EMBL/GenBank/DDBJ databases">
        <authorList>
            <person name="Palmer J.M."/>
        </authorList>
    </citation>
    <scope>NUCLEOTIDE SEQUENCE</scope>
    <source>
        <strain evidence="2">PC9</strain>
    </source>
</reference>